<feature type="domain" description="ELYS-like" evidence="4">
    <location>
        <begin position="745"/>
        <end position="993"/>
    </location>
</feature>
<protein>
    <recommendedName>
        <fullName evidence="8">Protein ELYS</fullName>
    </recommendedName>
</protein>
<comment type="subcellular location">
    <subcellularLocation>
        <location evidence="1">Nucleus</location>
    </subcellularLocation>
</comment>
<keyword evidence="7" id="KW-1185">Reference proteome</keyword>
<feature type="compositionally biased region" description="Low complexity" evidence="3">
    <location>
        <begin position="1555"/>
        <end position="1572"/>
    </location>
</feature>
<feature type="region of interest" description="Disordered" evidence="3">
    <location>
        <begin position="2072"/>
        <end position="2093"/>
    </location>
</feature>
<dbReference type="EMBL" id="JH668593">
    <property type="protein sequence ID" value="KAG6458736.1"/>
    <property type="molecule type" value="Genomic_DNA"/>
</dbReference>
<feature type="compositionally biased region" description="Polar residues" evidence="3">
    <location>
        <begin position="2491"/>
        <end position="2502"/>
    </location>
</feature>
<organism evidence="6 7">
    <name type="scientific">Manduca sexta</name>
    <name type="common">Tobacco hawkmoth</name>
    <name type="synonym">Tobacco hornworm</name>
    <dbReference type="NCBI Taxonomy" id="7130"/>
    <lineage>
        <taxon>Eukaryota</taxon>
        <taxon>Metazoa</taxon>
        <taxon>Ecdysozoa</taxon>
        <taxon>Arthropoda</taxon>
        <taxon>Hexapoda</taxon>
        <taxon>Insecta</taxon>
        <taxon>Pterygota</taxon>
        <taxon>Neoptera</taxon>
        <taxon>Endopterygota</taxon>
        <taxon>Lepidoptera</taxon>
        <taxon>Glossata</taxon>
        <taxon>Ditrysia</taxon>
        <taxon>Bombycoidea</taxon>
        <taxon>Sphingidae</taxon>
        <taxon>Sphinginae</taxon>
        <taxon>Sphingini</taxon>
        <taxon>Manduca</taxon>
    </lineage>
</organism>
<dbReference type="PANTHER" id="PTHR21583">
    <property type="entry name" value="ELYS PROTEIN"/>
    <property type="match status" value="1"/>
</dbReference>
<feature type="compositionally biased region" description="Basic and acidic residues" evidence="3">
    <location>
        <begin position="2189"/>
        <end position="2224"/>
    </location>
</feature>
<evidence type="ECO:0000313" key="6">
    <source>
        <dbReference type="EMBL" id="KAG6458736.1"/>
    </source>
</evidence>
<feature type="compositionally biased region" description="Polar residues" evidence="3">
    <location>
        <begin position="1806"/>
        <end position="1821"/>
    </location>
</feature>
<feature type="region of interest" description="Disordered" evidence="3">
    <location>
        <begin position="2482"/>
        <end position="2536"/>
    </location>
</feature>
<feature type="region of interest" description="Disordered" evidence="3">
    <location>
        <begin position="1217"/>
        <end position="1250"/>
    </location>
</feature>
<feature type="domain" description="ELYS beta-propeller" evidence="5">
    <location>
        <begin position="251"/>
        <end position="442"/>
    </location>
</feature>
<sequence length="2536" mass="280430">MQKLQDSVFSIIKTTNLSPAVFSFLQPSEDSPDKSPIGGILKDTRHGWLALGPKFCVVDLRSGLKVAARIFGSAASSLYIHVTNVVELPTPLTPNSQQLIISLQYEDTGLICVLHINGSQILRCIQTEAVITELSVCDGVPDGPLRCFDGVLMAGTKNGEILVFDLNRANLLQALKDISQGYEHLLRSELTPANLVFLPLNALRQIEGQRELALENDDHLALLLNESSFIEDQYIFRNPDETVRMKAKRDHIRVTVVQYIPQLGSLAVGYNFGAFQIWNMLNLELEFTSQVNVECLPVTHFGFQEPCDDPRAFCYLWVIFSVIDRLEEEEFPLAVMYSLTYQGKRMLSDTKCLYQEFSNATIRFQLELGGADENTLLGGKCVSCNTYSVNSTLGAEGEDSMLNICQLVWECWGDNANFTTQYGMLLFDLDQWYKDQMPATYRLESNAFMSTTWCSELGNGSNTTLDVRLDPNSVSVYCHATRLEEHFYPNSLQYNVVSMSACGSAVLGTAGIQRQLVSSLDACGPGALLRPRALHAACLAAGLAPAHAHAARADEPDQDEQRRFLLSVALEARLSRFLKRCAHDWATGSHSGAGCTLTFLVDWCWTRAIELKENAKELTAPLFVSSALPDRNVVRCLEHCVQQLTQLTGLLDAILTKCCNLVVPDALSEMEEKYKGIGTVSLYFQVVQWFLRVGLLPERHDAYEALPYPAHQLYTIYNKRRLKLNRLQDSGASDDNSVRKPCSLLYIDQLIEHEFGGERIHQLWMKGGSECHGLYPPPSLYSLLRLYLLPDIADEHKHSLVLYLLVDYSMVYDDVRYEAVIRRLMQFPTMFGLSNTAIKATQAFWHLDHRDFDFALDQLQCLTGNTLSGWQHHVVLSSLLAQKKTQAALQYLHVRKPAPVHTKENQWTSRGGEQDKLEDWQSCCSLYLARGLVFEALDVVRACMNSARTTDDKVQVLNFFFKGCRSTGNLSKILQVTLQQFEEEVFIKYLKNCNDSQASDILIMYYLQRARYIEAEQYNSTLRPATSGAAVATEAEEEARAREHIVRVACAALPAVAARVALARAHAPSAHAAHRARHAHAQVVAPKPMSVYVEAKTPQNTFTYKSSFIQDTIENASETWMNRPKMRKGIKRVLDIEETPFICTPKLIRTRSIFTMDRAESEAESPPKRAKLSSPGAAHTPQAGAGAGGSTVSRAVAALLHVPDVCVTDEHAHAHAHVDRAGAGTPHSILKIRRNEDRDAPSPVDSRYLGDSDDELLETASNHTHYSDSTNKHLRFTIPTASESGSTPSPTQANALAQLRREPLRRTEPSASPVREQEIEISSDSYTTSTSRFVNEKGRVLESPSKEPDTEETTESKKTYKDNVRARHTLSVSVNSSLTDTSMESIADIPITLINPRYSGEKGRQRSIERDIGNNSTMDLIEQRERDIEEFTREKEIDRPAPATPKGRRSIRSVGESTPLVTRSQSGTPDRLDSPVVTPLRTRRTNRSRSRTPELSPRSSALASIPEQPRQELDSEPHAEKTTLSVPRQLRSRSRTPERSDKGIIESPKLAPICESPTKSTNTESSSSSPSRRSLRSRSRTPEVEAEPVAVEASPRSLRSRLKTPEKAMSPKMPQSARRKPLSRRVLEAIAFAKAKQAEQTGETADISCTPVKTNQAPSLLDVSLSPIVNKSVLQSSEDSILSETIGDNSDKTQGGLKTLPAFTTIHETFVEKSVLRSYRSSVADPSLTEEDTTETADEASTSNIQPRPVLITINETETRKSVLRSYDSSVAECSSIVEEPKVEEPKPFTAFSKMIESDYEKSVLRSYQSDDNEPSSLMTNDSDESEQEGSKDSAVIQKEKEKIVEIEREISEIEGDISEEESTEEEDEPQGVIVEAETSSQEDSSEEGSGSEQAQDIISINDTSSSDSSLKFDKNSSDTPVYQVDVELHEKTSKAFETSFSVGTTFGVKLEKELHADVYVEKEDAMPGRAQASGTRTTHPARVPHTGTQSLEIVAAGSQTDSNTSDPLNARASDSENSSDSEPQGINLHYSEENVEGNMTSDEDEVDMRESGAYGKLKNAIIPLGFKPLHQDAASGVDEPDAPSNSKQITETEIQPEGVQETFIPVQHEEIKISATETKVDAKSDEVEDENKETVLEVPKEVPVALDVDVKGGVEIESNDLVKSADSEKIDIVKNTDIESNKNANIGDDDKVETRKQAETENIEVSKTEPKPDVIITDEKMSEPPDSEQVKPAARITKRTKSTSSNKSVDDQTPKRKRTQSTASNKDAEETTPENKETPRRRAKTPTSAEIRKIVTRRVSKETGEKLEDYKTLDETLTPKRRSTRIRSKNVEDNESVASESSVTSNKSKMSEDTGDAKPGRKGRKSVLATKTDLSVIPEVVAEEASKDSSDLPGISTGKRTTSQQKSAVESWQGPRPASRSSRRASAASRASVASVASAASAASVASGASSDDDDDDVTHTAFDVQPIDRISLLNKTDFEGTPDIEEMHNNMSPESIASDASKQRRMRMGRAASESKVTPKAAKVGRRISVDVGK</sequence>
<comment type="caution">
    <text evidence="6">The sequence shown here is derived from an EMBL/GenBank/DDBJ whole genome shotgun (WGS) entry which is preliminary data.</text>
</comment>
<dbReference type="InterPro" id="IPR025151">
    <property type="entry name" value="ELYS_dom"/>
</dbReference>
<feature type="region of interest" description="Disordered" evidence="3">
    <location>
        <begin position="1722"/>
        <end position="1747"/>
    </location>
</feature>
<feature type="compositionally biased region" description="Basic residues" evidence="3">
    <location>
        <begin position="1481"/>
        <end position="1490"/>
    </location>
</feature>
<evidence type="ECO:0000256" key="1">
    <source>
        <dbReference type="ARBA" id="ARBA00004123"/>
    </source>
</evidence>
<reference evidence="6" key="2">
    <citation type="submission" date="2020-12" db="EMBL/GenBank/DDBJ databases">
        <authorList>
            <person name="Kanost M."/>
        </authorList>
    </citation>
    <scope>NUCLEOTIDE SEQUENCE</scope>
</reference>
<feature type="region of interest" description="Disordered" evidence="3">
    <location>
        <begin position="1300"/>
        <end position="1362"/>
    </location>
</feature>
<dbReference type="InterPro" id="IPR052620">
    <property type="entry name" value="ELYS/MEL-28_NucAsmblyFactor"/>
</dbReference>
<dbReference type="Proteomes" id="UP000791440">
    <property type="component" value="Unassembled WGS sequence"/>
</dbReference>
<feature type="compositionally biased region" description="Polar residues" evidence="3">
    <location>
        <begin position="2016"/>
        <end position="2025"/>
    </location>
</feature>
<feature type="compositionally biased region" description="Polar residues" evidence="3">
    <location>
        <begin position="2399"/>
        <end position="2411"/>
    </location>
</feature>
<feature type="compositionally biased region" description="Basic residues" evidence="3">
    <location>
        <begin position="2320"/>
        <end position="2329"/>
    </location>
</feature>
<gene>
    <name evidence="6" type="ORF">O3G_MSEX011022</name>
</gene>
<feature type="compositionally biased region" description="Polar residues" evidence="3">
    <location>
        <begin position="2337"/>
        <end position="2349"/>
    </location>
</feature>
<proteinExistence type="predicted"/>
<feature type="region of interest" description="Disordered" evidence="3">
    <location>
        <begin position="1966"/>
        <end position="2047"/>
    </location>
</feature>
<keyword evidence="2" id="KW-0539">Nucleus</keyword>
<feature type="compositionally biased region" description="Basic and acidic residues" evidence="3">
    <location>
        <begin position="1535"/>
        <end position="1544"/>
    </location>
</feature>
<feature type="compositionally biased region" description="Basic and acidic residues" evidence="3">
    <location>
        <begin position="1421"/>
        <end position="1439"/>
    </location>
</feature>
<dbReference type="InterPro" id="IPR032040">
    <property type="entry name" value="ELYS-bb"/>
</dbReference>
<dbReference type="Pfam" id="PF13934">
    <property type="entry name" value="ELYS"/>
    <property type="match status" value="1"/>
</dbReference>
<evidence type="ECO:0000256" key="3">
    <source>
        <dbReference type="SAM" id="MobiDB-lite"/>
    </source>
</evidence>
<dbReference type="GO" id="GO:0005634">
    <property type="term" value="C:nucleus"/>
    <property type="evidence" value="ECO:0007669"/>
    <property type="project" value="UniProtKB-SubCell"/>
</dbReference>
<evidence type="ECO:0000313" key="7">
    <source>
        <dbReference type="Proteomes" id="UP000791440"/>
    </source>
</evidence>
<feature type="region of interest" description="Disordered" evidence="3">
    <location>
        <begin position="1802"/>
        <end position="1919"/>
    </location>
</feature>
<feature type="compositionally biased region" description="Polar residues" evidence="3">
    <location>
        <begin position="1987"/>
        <end position="2008"/>
    </location>
</feature>
<feature type="compositionally biased region" description="Basic and acidic residues" evidence="3">
    <location>
        <begin position="1400"/>
        <end position="1412"/>
    </location>
</feature>
<feature type="region of interest" description="Disordered" evidence="3">
    <location>
        <begin position="1158"/>
        <end position="1189"/>
    </location>
</feature>
<name>A0A922CUL0_MANSE</name>
<feature type="compositionally biased region" description="Acidic residues" evidence="3">
    <location>
        <begin position="1853"/>
        <end position="1870"/>
    </location>
</feature>
<feature type="compositionally biased region" description="Basic and acidic residues" evidence="3">
    <location>
        <begin position="1509"/>
        <end position="1521"/>
    </location>
</feature>
<feature type="compositionally biased region" description="Basic and acidic residues" evidence="3">
    <location>
        <begin position="1158"/>
        <end position="1167"/>
    </location>
</feature>
<evidence type="ECO:0008006" key="8">
    <source>
        <dbReference type="Google" id="ProtNLM"/>
    </source>
</evidence>
<feature type="compositionally biased region" description="Basic and acidic residues" evidence="3">
    <location>
        <begin position="2350"/>
        <end position="2360"/>
    </location>
</feature>
<feature type="compositionally biased region" description="Acidic residues" evidence="3">
    <location>
        <begin position="1728"/>
        <end position="1738"/>
    </location>
</feature>
<feature type="compositionally biased region" description="Polar residues" evidence="3">
    <location>
        <begin position="1320"/>
        <end position="1333"/>
    </location>
</feature>
<feature type="compositionally biased region" description="Low complexity" evidence="3">
    <location>
        <begin position="2419"/>
        <end position="2451"/>
    </location>
</feature>
<accession>A0A922CUL0</accession>
<feature type="compositionally biased region" description="Basic and acidic residues" evidence="3">
    <location>
        <begin position="2267"/>
        <end position="2281"/>
    </location>
</feature>
<feature type="region of interest" description="Disordered" evidence="3">
    <location>
        <begin position="2176"/>
        <end position="2464"/>
    </location>
</feature>
<feature type="compositionally biased region" description="Basic and acidic residues" evidence="3">
    <location>
        <begin position="2300"/>
        <end position="2319"/>
    </location>
</feature>
<feature type="compositionally biased region" description="Polar residues" evidence="3">
    <location>
        <begin position="2084"/>
        <end position="2093"/>
    </location>
</feature>
<reference evidence="6" key="1">
    <citation type="journal article" date="2016" name="Insect Biochem. Mol. Biol.">
        <title>Multifaceted biological insights from a draft genome sequence of the tobacco hornworm moth, Manduca sexta.</title>
        <authorList>
            <person name="Kanost M.R."/>
            <person name="Arrese E.L."/>
            <person name="Cao X."/>
            <person name="Chen Y.R."/>
            <person name="Chellapilla S."/>
            <person name="Goldsmith M.R."/>
            <person name="Grosse-Wilde E."/>
            <person name="Heckel D.G."/>
            <person name="Herndon N."/>
            <person name="Jiang H."/>
            <person name="Papanicolaou A."/>
            <person name="Qu J."/>
            <person name="Soulages J.L."/>
            <person name="Vogel H."/>
            <person name="Walters J."/>
            <person name="Waterhouse R.M."/>
            <person name="Ahn S.J."/>
            <person name="Almeida F.C."/>
            <person name="An C."/>
            <person name="Aqrawi P."/>
            <person name="Bretschneider A."/>
            <person name="Bryant W.B."/>
            <person name="Bucks S."/>
            <person name="Chao H."/>
            <person name="Chevignon G."/>
            <person name="Christen J.M."/>
            <person name="Clarke D.F."/>
            <person name="Dittmer N.T."/>
            <person name="Ferguson L.C.F."/>
            <person name="Garavelou S."/>
            <person name="Gordon K.H.J."/>
            <person name="Gunaratna R.T."/>
            <person name="Han Y."/>
            <person name="Hauser F."/>
            <person name="He Y."/>
            <person name="Heidel-Fischer H."/>
            <person name="Hirsh A."/>
            <person name="Hu Y."/>
            <person name="Jiang H."/>
            <person name="Kalra D."/>
            <person name="Klinner C."/>
            <person name="Konig C."/>
            <person name="Kovar C."/>
            <person name="Kroll A.R."/>
            <person name="Kuwar S.S."/>
            <person name="Lee S.L."/>
            <person name="Lehman R."/>
            <person name="Li K."/>
            <person name="Li Z."/>
            <person name="Liang H."/>
            <person name="Lovelace S."/>
            <person name="Lu Z."/>
            <person name="Mansfield J.H."/>
            <person name="McCulloch K.J."/>
            <person name="Mathew T."/>
            <person name="Morton B."/>
            <person name="Muzny D.M."/>
            <person name="Neunemann D."/>
            <person name="Ongeri F."/>
            <person name="Pauchet Y."/>
            <person name="Pu L.L."/>
            <person name="Pyrousis I."/>
            <person name="Rao X.J."/>
            <person name="Redding A."/>
            <person name="Roesel C."/>
            <person name="Sanchez-Gracia A."/>
            <person name="Schaack S."/>
            <person name="Shukla A."/>
            <person name="Tetreau G."/>
            <person name="Wang Y."/>
            <person name="Xiong G.H."/>
            <person name="Traut W."/>
            <person name="Walsh T.K."/>
            <person name="Worley K.C."/>
            <person name="Wu D."/>
            <person name="Wu W."/>
            <person name="Wu Y.Q."/>
            <person name="Zhang X."/>
            <person name="Zou Z."/>
            <person name="Zucker H."/>
            <person name="Briscoe A.D."/>
            <person name="Burmester T."/>
            <person name="Clem R.J."/>
            <person name="Feyereisen R."/>
            <person name="Grimmelikhuijzen C.J.P."/>
            <person name="Hamodrakas S.J."/>
            <person name="Hansson B.S."/>
            <person name="Huguet E."/>
            <person name="Jermiin L.S."/>
            <person name="Lan Q."/>
            <person name="Lehman H.K."/>
            <person name="Lorenzen M."/>
            <person name="Merzendorfer H."/>
            <person name="Michalopoulos I."/>
            <person name="Morton D.B."/>
            <person name="Muthukrishnan S."/>
            <person name="Oakeshott J.G."/>
            <person name="Palmer W."/>
            <person name="Park Y."/>
            <person name="Passarelli A.L."/>
            <person name="Rozas J."/>
            <person name="Schwartz L.M."/>
            <person name="Smith W."/>
            <person name="Southgate A."/>
            <person name="Vilcinskas A."/>
            <person name="Vogt R."/>
            <person name="Wang P."/>
            <person name="Werren J."/>
            <person name="Yu X.Q."/>
            <person name="Zhou J.J."/>
            <person name="Brown S.J."/>
            <person name="Scherer S.E."/>
            <person name="Richards S."/>
            <person name="Blissard G.W."/>
        </authorList>
    </citation>
    <scope>NUCLEOTIDE SEQUENCE</scope>
</reference>
<feature type="compositionally biased region" description="Polar residues" evidence="3">
    <location>
        <begin position="1455"/>
        <end position="1468"/>
    </location>
</feature>
<evidence type="ECO:0000259" key="4">
    <source>
        <dbReference type="Pfam" id="PF13934"/>
    </source>
</evidence>
<feature type="compositionally biased region" description="Low complexity" evidence="3">
    <location>
        <begin position="1876"/>
        <end position="1910"/>
    </location>
</feature>
<evidence type="ECO:0000256" key="2">
    <source>
        <dbReference type="ARBA" id="ARBA00023242"/>
    </source>
</evidence>
<feature type="compositionally biased region" description="Basic and acidic residues" evidence="3">
    <location>
        <begin position="1334"/>
        <end position="1362"/>
    </location>
</feature>
<dbReference type="PANTHER" id="PTHR21583:SF8">
    <property type="entry name" value="PROTEIN ELYS"/>
    <property type="match status" value="1"/>
</dbReference>
<feature type="region of interest" description="Disordered" evidence="3">
    <location>
        <begin position="1400"/>
        <end position="1622"/>
    </location>
</feature>
<dbReference type="Pfam" id="PF16687">
    <property type="entry name" value="ELYS-bb"/>
    <property type="match status" value="1"/>
</dbReference>
<feature type="compositionally biased region" description="Basic and acidic residues" evidence="3">
    <location>
        <begin position="1838"/>
        <end position="1852"/>
    </location>
</feature>
<evidence type="ECO:0000259" key="5">
    <source>
        <dbReference type="Pfam" id="PF16687"/>
    </source>
</evidence>